<dbReference type="Pfam" id="PF00743">
    <property type="entry name" value="FMO-like"/>
    <property type="match status" value="2"/>
</dbReference>
<evidence type="ECO:0007829" key="10">
    <source>
        <dbReference type="PDB" id="5NMW"/>
    </source>
</evidence>
<dbReference type="GO" id="GO:0050660">
    <property type="term" value="F:flavin adenine dinucleotide binding"/>
    <property type="evidence" value="ECO:0007669"/>
    <property type="project" value="InterPro"/>
</dbReference>
<feature type="binding site" evidence="11">
    <location>
        <position position="64"/>
    </location>
    <ligand>
        <name>NADP(+)</name>
        <dbReference type="ChEBI" id="CHEBI:58349"/>
        <label>2</label>
    </ligand>
</feature>
<reference evidence="9" key="1">
    <citation type="submission" date="2010-10" db="EMBL/GenBank/DDBJ databases">
        <authorList>
            <person name="Ober D."/>
        </authorList>
    </citation>
    <scope>NUCLEOTIDE SEQUENCE</scope>
</reference>
<dbReference type="PIRSF" id="PIRSF000332">
    <property type="entry name" value="FMO"/>
    <property type="match status" value="1"/>
</dbReference>
<dbReference type="AlphaFoldDB" id="L0N8S9"/>
<evidence type="ECO:0000256" key="4">
    <source>
        <dbReference type="ARBA" id="ARBA00022827"/>
    </source>
</evidence>
<dbReference type="PDB" id="5NMX">
    <property type="method" value="X-ray"/>
    <property type="resolution" value="1.60 A"/>
    <property type="chains" value="A/B/C/D=1-413"/>
</dbReference>
<sequence>MRRVAVLGAGPSGLTAARYLKQAGFEVMVFERYHHVGGTWNYTDETWMSEDGRPVYSSMYQNLFVNLPKELMAFPDFPFHDIEGSYVPSKEVLKYFDNFTDAFDLRKLIKLQHHVENVRPCESGWLVTVTDLTTMVEHSFEFDAVVVCTGQTWCPLYPDVEGRSFFRGRLTHAHEFRSPEPFRNKRVLIVGAGPSGHDMALHISYVSKEVFLSRKELKPVEGLFPDNVTEKPLLTSLSEYTAHFSDGTSTDVDEILYCTGYRYRFPFLSPECGVTVDEKYVYPLYLHMLNINKPTMLFIGVSYNACYSIMFDLQAQWVTAVLAGRCTLPDAETMRKEEAEYMEKQRAEAVHPHVLMNHQWEYFKKLEEMSGAKTMPPVYMKMFDDVASDLVKDLQNFRKNNYMIIDNENYKKI</sequence>
<feature type="binding site" evidence="11">
    <location>
        <position position="215"/>
    </location>
    <ligand>
        <name>NADP(+)</name>
        <dbReference type="ChEBI" id="CHEBI:58349"/>
        <label>1</label>
    </ligand>
</feature>
<organism evidence="9">
    <name type="scientific">Zonocerus variegatus</name>
    <dbReference type="NCBI Taxonomy" id="907066"/>
    <lineage>
        <taxon>Eukaryota</taxon>
        <taxon>Metazoa</taxon>
        <taxon>Ecdysozoa</taxon>
        <taxon>Arthropoda</taxon>
        <taxon>Hexapoda</taxon>
        <taxon>Insecta</taxon>
        <taxon>Pterygota</taxon>
        <taxon>Neoptera</taxon>
        <taxon>Polyneoptera</taxon>
        <taxon>Orthoptera</taxon>
        <taxon>Caelifera</taxon>
        <taxon>Acrididea</taxon>
        <taxon>Acridomorpha</taxon>
        <taxon>Pyrgomorphoidea</taxon>
        <taxon>Pyrgomorphidae</taxon>
        <taxon>Pyrgomorphinae</taxon>
        <taxon>Zonocerus</taxon>
    </lineage>
</organism>
<dbReference type="InterPro" id="IPR050346">
    <property type="entry name" value="FMO-like"/>
</dbReference>
<gene>
    <name evidence="9" type="primary">pno</name>
</gene>
<name>L0N8S9_9ORTH</name>
<reference evidence="10 11" key="3">
    <citation type="journal article" date="2018" name="Acta Crystallogr. D Struct. Biol.">
        <title>Crystal structure of pyrrolizidine alkaloid N-oxygenase from the grasshopper Zonocerus variegatus.</title>
        <authorList>
            <person name="Kubitza C."/>
            <person name="Faust A."/>
            <person name="Gutt M."/>
            <person name="Gath L."/>
            <person name="Ober D."/>
            <person name="Scheidig A.J."/>
        </authorList>
    </citation>
    <scope>X-RAY CRYSTALLOGRAPHY (1.60 ANGSTROMS) IN COMPLEX WITH FAD AND NADP(+)</scope>
</reference>
<reference evidence="9" key="2">
    <citation type="submission" date="2013-01" db="EMBL/GenBank/DDBJ databases">
        <title>Independent recruitment of a flavin-dependent monooxygenase for safe accumulation of sequestered pyrrolizidine alkaloids in grasshoppers and moths.</title>
        <authorList>
            <person name="Linzhu W."/>
            <person name="Till B."/>
            <person name="Dietrich O."/>
        </authorList>
    </citation>
    <scope>NUCLEOTIDE SEQUENCE</scope>
</reference>
<dbReference type="InterPro" id="IPR036188">
    <property type="entry name" value="FAD/NAD-bd_sf"/>
</dbReference>
<evidence type="ECO:0000256" key="2">
    <source>
        <dbReference type="ARBA" id="ARBA00009183"/>
    </source>
</evidence>
<feature type="binding site" evidence="10 11">
    <location>
        <position position="115"/>
    </location>
    <ligand>
        <name>FAD</name>
        <dbReference type="ChEBI" id="CHEBI:57692"/>
    </ligand>
</feature>
<feature type="binding site" evidence="11">
    <location>
        <position position="215"/>
    </location>
    <ligand>
        <name>NADP(+)</name>
        <dbReference type="ChEBI" id="CHEBI:58349"/>
        <label>2</label>
    </ligand>
</feature>
<evidence type="ECO:0000256" key="1">
    <source>
        <dbReference type="ARBA" id="ARBA00001974"/>
    </source>
</evidence>
<feature type="binding site" evidence="10 11">
    <location>
        <position position="39"/>
    </location>
    <ligand>
        <name>FAD</name>
        <dbReference type="ChEBI" id="CHEBI:57692"/>
    </ligand>
</feature>
<evidence type="ECO:0007829" key="11">
    <source>
        <dbReference type="PDB" id="5NMX"/>
    </source>
</evidence>
<evidence type="ECO:0000256" key="5">
    <source>
        <dbReference type="ARBA" id="ARBA00022857"/>
    </source>
</evidence>
<feature type="binding site" evidence="11">
    <location>
        <position position="195"/>
    </location>
    <ligand>
        <name>NADP(+)</name>
        <dbReference type="ChEBI" id="CHEBI:58349"/>
        <label>2</label>
    </ligand>
</feature>
<keyword evidence="7 8" id="KW-0503">Monooxygenase</keyword>
<evidence type="ECO:0000256" key="6">
    <source>
        <dbReference type="ARBA" id="ARBA00023002"/>
    </source>
</evidence>
<feature type="binding site" evidence="11">
    <location>
        <position position="398"/>
    </location>
    <ligand>
        <name>NADP(+)</name>
        <dbReference type="ChEBI" id="CHEBI:58349"/>
        <label>1</label>
    </ligand>
</feature>
<dbReference type="EC" id="1.-.-.-" evidence="8"/>
<dbReference type="InterPro" id="IPR000960">
    <property type="entry name" value="Flavin_mOase"/>
</dbReference>
<protein>
    <recommendedName>
        <fullName evidence="8">Flavin-containing monooxygenase</fullName>
        <ecNumber evidence="8">1.-.-.-</ecNumber>
    </recommendedName>
</protein>
<dbReference type="Gene3D" id="3.50.50.60">
    <property type="entry name" value="FAD/NAD(P)-binding domain"/>
    <property type="match status" value="2"/>
</dbReference>
<dbReference type="PDB" id="5NMW">
    <property type="method" value="X-ray"/>
    <property type="resolution" value="1.89 A"/>
    <property type="chains" value="A/B/C/D=1-413"/>
</dbReference>
<dbReference type="GO" id="GO:0050661">
    <property type="term" value="F:NADP binding"/>
    <property type="evidence" value="ECO:0007669"/>
    <property type="project" value="InterPro"/>
</dbReference>
<dbReference type="GO" id="GO:0004499">
    <property type="term" value="F:N,N-dimethylaniline monooxygenase activity"/>
    <property type="evidence" value="ECO:0007669"/>
    <property type="project" value="InterPro"/>
</dbReference>
<keyword evidence="10 11" id="KW-0002">3D-structure</keyword>
<proteinExistence type="evidence at protein level"/>
<comment type="similarity">
    <text evidence="2 8">Belongs to the FMO family.</text>
</comment>
<dbReference type="PRINTS" id="PR00370">
    <property type="entry name" value="FMOXYGENASE"/>
</dbReference>
<dbReference type="InterPro" id="IPR020946">
    <property type="entry name" value="Flavin_mOase-like"/>
</dbReference>
<feature type="binding site" evidence="11">
    <location>
        <position position="66"/>
    </location>
    <ligand>
        <name>NADP(+)</name>
        <dbReference type="ChEBI" id="CHEBI:58349"/>
        <label>1</label>
    </ligand>
</feature>
<keyword evidence="5" id="KW-0521">NADP</keyword>
<keyword evidence="6 8" id="KW-0560">Oxidoreductase</keyword>
<evidence type="ECO:0000256" key="3">
    <source>
        <dbReference type="ARBA" id="ARBA00022630"/>
    </source>
</evidence>
<feature type="binding site" evidence="10 11">
    <location>
        <position position="56"/>
    </location>
    <ligand>
        <name>FAD</name>
        <dbReference type="ChEBI" id="CHEBI:57692"/>
    </ligand>
</feature>
<dbReference type="PDBsum" id="5NMX"/>
<keyword evidence="4 8" id="KW-0274">FAD</keyword>
<feature type="binding site" evidence="10 11">
    <location>
        <position position="12"/>
    </location>
    <ligand>
        <name>FAD</name>
        <dbReference type="ChEBI" id="CHEBI:57692"/>
    </ligand>
</feature>
<dbReference type="PDBsum" id="5NMW"/>
<comment type="cofactor">
    <cofactor evidence="1 8">
        <name>FAD</name>
        <dbReference type="ChEBI" id="CHEBI:57692"/>
    </cofactor>
</comment>
<dbReference type="EMBL" id="FR696373">
    <property type="protein sequence ID" value="CBX26645.1"/>
    <property type="molecule type" value="mRNA"/>
</dbReference>
<evidence type="ECO:0000313" key="9">
    <source>
        <dbReference type="EMBL" id="CBX26645.1"/>
    </source>
</evidence>
<evidence type="ECO:0000256" key="7">
    <source>
        <dbReference type="ARBA" id="ARBA00023033"/>
    </source>
</evidence>
<feature type="binding site" evidence="10 11">
    <location>
        <position position="31"/>
    </location>
    <ligand>
        <name>FAD</name>
        <dbReference type="ChEBI" id="CHEBI:57692"/>
    </ligand>
</feature>
<keyword evidence="10 11" id="KW-0547">Nucleotide-binding</keyword>
<feature type="binding site" evidence="10 11">
    <location>
        <position position="66"/>
    </location>
    <ligand>
        <name>FAD</name>
        <dbReference type="ChEBI" id="CHEBI:57692"/>
    </ligand>
</feature>
<feature type="binding site" evidence="11">
    <location>
        <position position="66"/>
    </location>
    <ligand>
        <name>NADP(+)</name>
        <dbReference type="ChEBI" id="CHEBI:58349"/>
        <label>2</label>
    </ligand>
</feature>
<dbReference type="PANTHER" id="PTHR23023">
    <property type="entry name" value="DIMETHYLANILINE MONOOXYGENASE"/>
    <property type="match status" value="1"/>
</dbReference>
<dbReference type="FunFam" id="3.50.50.60:FF:000138">
    <property type="entry name" value="Flavin-containing monooxygenase"/>
    <property type="match status" value="1"/>
</dbReference>
<feature type="binding site" evidence="11">
    <location>
        <position position="195"/>
    </location>
    <ligand>
        <name>NADP(+)</name>
        <dbReference type="ChEBI" id="CHEBI:58349"/>
        <label>1</label>
    </ligand>
</feature>
<evidence type="ECO:0000256" key="8">
    <source>
        <dbReference type="RuleBase" id="RU361177"/>
    </source>
</evidence>
<dbReference type="SMR" id="L0N8S9"/>
<keyword evidence="3 8" id="KW-0285">Flavoprotein</keyword>
<accession>L0N8S9</accession>
<dbReference type="SUPFAM" id="SSF51905">
    <property type="entry name" value="FAD/NAD(P)-binding domain"/>
    <property type="match status" value="2"/>
</dbReference>